<proteinExistence type="evidence at transcript level"/>
<accession>W8B354</accession>
<protein>
    <submittedName>
        <fullName evidence="1">Uncharacterized protein</fullName>
    </submittedName>
</protein>
<reference evidence="1" key="1">
    <citation type="submission" date="2013-07" db="EMBL/GenBank/DDBJ databases">
        <authorList>
            <person name="Geib S."/>
        </authorList>
    </citation>
    <scope>NUCLEOTIDE SEQUENCE</scope>
</reference>
<reference evidence="1" key="2">
    <citation type="journal article" date="2014" name="BMC Genomics">
        <title>A genomic perspective to assessing quality of mass-reared SIT flies used in Mediterranean fruit fly (Ceratitis capitata) eradication in California.</title>
        <authorList>
            <person name="Calla B."/>
            <person name="Hall B."/>
            <person name="Hou S."/>
            <person name="Geib S.M."/>
        </authorList>
    </citation>
    <scope>NUCLEOTIDE SEQUENCE</scope>
</reference>
<sequence length="126" mass="12565">MCCSRKAINERKADIGDEAAAAAAAAAAGITCVSVCVCVCVWVCVSDGVAAAAAVGVLLTSSIADEVAAGVGCVELTPDNIVVVRLAVVAVLVVGDTVNCHGLPGDSLPELDEFDEDVELPEIGPI</sequence>
<dbReference type="EMBL" id="GAMC01013608">
    <property type="protein sequence ID" value="JAB92947.1"/>
    <property type="molecule type" value="mRNA"/>
</dbReference>
<dbReference type="AlphaFoldDB" id="W8B354"/>
<name>W8B354_CERCA</name>
<organism evidence="1">
    <name type="scientific">Ceratitis capitata</name>
    <name type="common">Mediterranean fruit fly</name>
    <name type="synonym">Tephritis capitata</name>
    <dbReference type="NCBI Taxonomy" id="7213"/>
    <lineage>
        <taxon>Eukaryota</taxon>
        <taxon>Metazoa</taxon>
        <taxon>Ecdysozoa</taxon>
        <taxon>Arthropoda</taxon>
        <taxon>Hexapoda</taxon>
        <taxon>Insecta</taxon>
        <taxon>Pterygota</taxon>
        <taxon>Neoptera</taxon>
        <taxon>Endopterygota</taxon>
        <taxon>Diptera</taxon>
        <taxon>Brachycera</taxon>
        <taxon>Muscomorpha</taxon>
        <taxon>Tephritoidea</taxon>
        <taxon>Tephritidae</taxon>
        <taxon>Ceratitis</taxon>
        <taxon>Ceratitis</taxon>
    </lineage>
</organism>
<evidence type="ECO:0000313" key="1">
    <source>
        <dbReference type="EMBL" id="JAB92947.1"/>
    </source>
</evidence>